<dbReference type="EMBL" id="CP137624">
    <property type="protein sequence ID" value="WPK12325.1"/>
    <property type="molecule type" value="Genomic_DNA"/>
</dbReference>
<keyword evidence="1" id="KW-0449">Lipoprotein</keyword>
<gene>
    <name evidence="1" type="ORF">R6U77_01140</name>
</gene>
<reference evidence="1 2" key="1">
    <citation type="submission" date="2023-09" db="EMBL/GenBank/DDBJ databases">
        <authorList>
            <person name="Page C.A."/>
            <person name="Perez-Diaz I.M."/>
        </authorList>
    </citation>
    <scope>NUCLEOTIDE SEQUENCE [LARGE SCALE GENOMIC DNA]</scope>
    <source>
        <strain evidence="1 2">Ll15</strain>
    </source>
</reference>
<protein>
    <submittedName>
        <fullName evidence="1">YhcN/YlaJ family sporulation lipoprotein</fullName>
    </submittedName>
</protein>
<keyword evidence="2" id="KW-1185">Reference proteome</keyword>
<dbReference type="PROSITE" id="PS51257">
    <property type="entry name" value="PROKAR_LIPOPROTEIN"/>
    <property type="match status" value="1"/>
</dbReference>
<evidence type="ECO:0000313" key="1">
    <source>
        <dbReference type="EMBL" id="WPK12325.1"/>
    </source>
</evidence>
<accession>A0ABZ0RXW3</accession>
<dbReference type="Proteomes" id="UP001322664">
    <property type="component" value="Chromosome"/>
</dbReference>
<organism evidence="1 2">
    <name type="scientific">Lysinibacillus louembei</name>
    <dbReference type="NCBI Taxonomy" id="1470088"/>
    <lineage>
        <taxon>Bacteria</taxon>
        <taxon>Bacillati</taxon>
        <taxon>Bacillota</taxon>
        <taxon>Bacilli</taxon>
        <taxon>Bacillales</taxon>
        <taxon>Bacillaceae</taxon>
        <taxon>Lysinibacillus</taxon>
    </lineage>
</organism>
<name>A0ABZ0RXW3_9BACI</name>
<sequence length="132" mass="15289">MVGRFLVVAICVLLLSACGEKERIVAYDEQDAKTIEIKQEIEKMTSIRKAKIIVADSDIIVAIEVKPLQSFKEQKIAQNLQKELEKKWEHYDILVSSDFKLLWEADKLMTEQSEQKVTEKIEHLKKLAKEET</sequence>
<dbReference type="RefSeq" id="WP_319837095.1">
    <property type="nucleotide sequence ID" value="NZ_CP137624.1"/>
</dbReference>
<evidence type="ECO:0000313" key="2">
    <source>
        <dbReference type="Proteomes" id="UP001322664"/>
    </source>
</evidence>
<proteinExistence type="predicted"/>